<evidence type="ECO:0000256" key="5">
    <source>
        <dbReference type="ARBA" id="ARBA00023136"/>
    </source>
</evidence>
<feature type="domain" description="MASE1" evidence="7">
    <location>
        <begin position="21"/>
        <end position="181"/>
    </location>
</feature>
<evidence type="ECO:0000256" key="3">
    <source>
        <dbReference type="ARBA" id="ARBA00022692"/>
    </source>
</evidence>
<name>A0A2R8C7A5_9RHOB</name>
<keyword evidence="5 6" id="KW-0472">Membrane</keyword>
<keyword evidence="4 6" id="KW-1133">Transmembrane helix</keyword>
<organism evidence="8 9">
    <name type="scientific">Falsiruegeria mediterranea M17</name>
    <dbReference type="NCBI Taxonomy" id="1200281"/>
    <lineage>
        <taxon>Bacteria</taxon>
        <taxon>Pseudomonadati</taxon>
        <taxon>Pseudomonadota</taxon>
        <taxon>Alphaproteobacteria</taxon>
        <taxon>Rhodobacterales</taxon>
        <taxon>Roseobacteraceae</taxon>
        <taxon>Falsiruegeria</taxon>
    </lineage>
</organism>
<dbReference type="EMBL" id="ONZG01000004">
    <property type="protein sequence ID" value="SPJ28233.1"/>
    <property type="molecule type" value="Genomic_DNA"/>
</dbReference>
<comment type="subcellular location">
    <subcellularLocation>
        <location evidence="1">Cell membrane</location>
        <topology evidence="1">Multi-pass membrane protein</topology>
    </subcellularLocation>
</comment>
<feature type="transmembrane region" description="Helical" evidence="6">
    <location>
        <begin position="17"/>
        <end position="40"/>
    </location>
</feature>
<sequence>MPTNETQKKGLPIGPKFFGIFVLYFFVSWALGILSLTLAANYDGVAIIWLPAGSALVALVFIDMRLWPSIALAVLASNLYYGSGIQAAVGIGVGSTLGAIIAALALRTLGPWGEFSIFYKALKLGTFGAAISAAISATIGVASLYLAGFMPISEFAINWGRWVLGDSVGIFLFSSFVLIYCMLWGHESNDAEP</sequence>
<dbReference type="Pfam" id="PF05231">
    <property type="entry name" value="MASE1"/>
    <property type="match status" value="1"/>
</dbReference>
<dbReference type="GO" id="GO:0005886">
    <property type="term" value="C:plasma membrane"/>
    <property type="evidence" value="ECO:0007669"/>
    <property type="project" value="UniProtKB-SubCell"/>
</dbReference>
<proteinExistence type="predicted"/>
<feature type="transmembrane region" description="Helical" evidence="6">
    <location>
        <begin position="162"/>
        <end position="185"/>
    </location>
</feature>
<keyword evidence="3 6" id="KW-0812">Transmembrane</keyword>
<evidence type="ECO:0000313" key="9">
    <source>
        <dbReference type="Proteomes" id="UP000244898"/>
    </source>
</evidence>
<dbReference type="RefSeq" id="WP_165821397.1">
    <property type="nucleotide sequence ID" value="NZ_ONZG01000004.1"/>
</dbReference>
<dbReference type="AlphaFoldDB" id="A0A2R8C7A5"/>
<evidence type="ECO:0000256" key="4">
    <source>
        <dbReference type="ARBA" id="ARBA00022989"/>
    </source>
</evidence>
<dbReference type="Proteomes" id="UP000244898">
    <property type="component" value="Unassembled WGS sequence"/>
</dbReference>
<evidence type="ECO:0000259" key="7">
    <source>
        <dbReference type="Pfam" id="PF05231"/>
    </source>
</evidence>
<gene>
    <name evidence="8" type="ORF">TRM7615_01730</name>
</gene>
<evidence type="ECO:0000256" key="2">
    <source>
        <dbReference type="ARBA" id="ARBA00022475"/>
    </source>
</evidence>
<keyword evidence="2" id="KW-1003">Cell membrane</keyword>
<evidence type="ECO:0000256" key="1">
    <source>
        <dbReference type="ARBA" id="ARBA00004651"/>
    </source>
</evidence>
<reference evidence="9" key="1">
    <citation type="submission" date="2018-03" db="EMBL/GenBank/DDBJ databases">
        <authorList>
            <person name="Rodrigo-Torres L."/>
            <person name="Arahal R. D."/>
            <person name="Lucena T."/>
        </authorList>
    </citation>
    <scope>NUCLEOTIDE SEQUENCE [LARGE SCALE GENOMIC DNA]</scope>
    <source>
        <strain evidence="9">CECT 7615</strain>
    </source>
</reference>
<feature type="transmembrane region" description="Helical" evidence="6">
    <location>
        <begin position="126"/>
        <end position="150"/>
    </location>
</feature>
<protein>
    <recommendedName>
        <fullName evidence="7">MASE1 domain-containing protein</fullName>
    </recommendedName>
</protein>
<evidence type="ECO:0000256" key="6">
    <source>
        <dbReference type="SAM" id="Phobius"/>
    </source>
</evidence>
<keyword evidence="9" id="KW-1185">Reference proteome</keyword>
<evidence type="ECO:0000313" key="8">
    <source>
        <dbReference type="EMBL" id="SPJ28233.1"/>
    </source>
</evidence>
<accession>A0A2R8C7A5</accession>
<feature type="transmembrane region" description="Helical" evidence="6">
    <location>
        <begin position="46"/>
        <end position="67"/>
    </location>
</feature>
<feature type="transmembrane region" description="Helical" evidence="6">
    <location>
        <begin position="79"/>
        <end position="106"/>
    </location>
</feature>
<dbReference type="InterPro" id="IPR007895">
    <property type="entry name" value="MASE1"/>
</dbReference>